<sequence length="467" mass="50048">MRRILAFVAASAIVAAVPAQAQSGMTPAERAEFEALRQRLAELEAQVAARAQADAQQQQQQAAQAAQVAASKPADSGGIGSDHNLELYGFAQVDLIQDFDRVNPSWDATLRPSKIPTVDGLYGSDGQFIASARQSRLGVKADGMIAGKPYEAKFEFDLYGVGVDEGQTTFRLRHAYAKWGPILAGQTNTLFMDGDIFPNVVDYWGPAGMVFIRNPQIALTLVDGGGWTAKIGLEQPNNDVDPGSIRLVSPEVAANLRGTEELPDLTGQVRYGGDWGHVQLAGVLRKVGYDTVDTPDNEPSGSETGWGLNATTVLKFAPVTFRGGVVYGEGIASYMNDGGMDLAPSAELGQVTPGVPPTPGNGLLLEADAVELLGVTGYIEMQWTEQLSSALGYSFTEVDNTNFQDPTAFHKGEYASVNLLWQPESRLLAGIELLWGQRTDNDGAQGDDLRLQTSFKASFSSKDIWGN</sequence>
<reference evidence="3 4" key="1">
    <citation type="submission" date="2021-05" db="EMBL/GenBank/DDBJ databases">
        <title>Croceibacterium sp. LX-88 genome sequence.</title>
        <authorList>
            <person name="Luo X."/>
        </authorList>
    </citation>
    <scope>NUCLEOTIDE SEQUENCE [LARGE SCALE GENOMIC DNA]</scope>
    <source>
        <strain evidence="3 4">LX-88</strain>
    </source>
</reference>
<feature type="chain" id="PRO_5045837169" description="Porin" evidence="2">
    <location>
        <begin position="22"/>
        <end position="467"/>
    </location>
</feature>
<dbReference type="EMBL" id="JAHFVK010000001">
    <property type="protein sequence ID" value="MBT2132863.1"/>
    <property type="molecule type" value="Genomic_DNA"/>
</dbReference>
<accession>A0ABS5VZA9</accession>
<evidence type="ECO:0000313" key="3">
    <source>
        <dbReference type="EMBL" id="MBT2132863.1"/>
    </source>
</evidence>
<dbReference type="Proteomes" id="UP000811255">
    <property type="component" value="Unassembled WGS sequence"/>
</dbReference>
<evidence type="ECO:0000256" key="1">
    <source>
        <dbReference type="SAM" id="Coils"/>
    </source>
</evidence>
<comment type="caution">
    <text evidence="3">The sequence shown here is derived from an EMBL/GenBank/DDBJ whole genome shotgun (WGS) entry which is preliminary data.</text>
</comment>
<evidence type="ECO:0000256" key="2">
    <source>
        <dbReference type="SAM" id="SignalP"/>
    </source>
</evidence>
<dbReference type="InterPro" id="IPR045748">
    <property type="entry name" value="DcaP"/>
</dbReference>
<keyword evidence="1" id="KW-0175">Coiled coil</keyword>
<evidence type="ECO:0000313" key="4">
    <source>
        <dbReference type="Proteomes" id="UP000811255"/>
    </source>
</evidence>
<dbReference type="SUPFAM" id="SSF56935">
    <property type="entry name" value="Porins"/>
    <property type="match status" value="1"/>
</dbReference>
<feature type="signal peptide" evidence="2">
    <location>
        <begin position="1"/>
        <end position="21"/>
    </location>
</feature>
<dbReference type="Pfam" id="PF19577">
    <property type="entry name" value="DcaP"/>
    <property type="match status" value="1"/>
</dbReference>
<keyword evidence="2" id="KW-0732">Signal</keyword>
<evidence type="ECO:0008006" key="5">
    <source>
        <dbReference type="Google" id="ProtNLM"/>
    </source>
</evidence>
<protein>
    <recommendedName>
        <fullName evidence="5">Porin</fullName>
    </recommendedName>
</protein>
<name>A0ABS5VZA9_9SPHN</name>
<dbReference type="RefSeq" id="WP_214534026.1">
    <property type="nucleotide sequence ID" value="NZ_JAHFVK010000001.1"/>
</dbReference>
<proteinExistence type="predicted"/>
<organism evidence="3 4">
    <name type="scientific">Croceibacterium selenioxidans</name>
    <dbReference type="NCBI Taxonomy" id="2838833"/>
    <lineage>
        <taxon>Bacteria</taxon>
        <taxon>Pseudomonadati</taxon>
        <taxon>Pseudomonadota</taxon>
        <taxon>Alphaproteobacteria</taxon>
        <taxon>Sphingomonadales</taxon>
        <taxon>Erythrobacteraceae</taxon>
        <taxon>Croceibacterium</taxon>
    </lineage>
</organism>
<gene>
    <name evidence="3" type="ORF">KK137_00820</name>
</gene>
<feature type="coiled-coil region" evidence="1">
    <location>
        <begin position="26"/>
        <end position="68"/>
    </location>
</feature>
<keyword evidence="4" id="KW-1185">Reference proteome</keyword>